<dbReference type="PANTHER" id="PTHR34387">
    <property type="entry name" value="SLR1258 PROTEIN"/>
    <property type="match status" value="1"/>
</dbReference>
<dbReference type="GO" id="GO:0006974">
    <property type="term" value="P:DNA damage response"/>
    <property type="evidence" value="ECO:0007669"/>
    <property type="project" value="TreeGrafter"/>
</dbReference>
<dbReference type="Gene3D" id="3.30.70.2970">
    <property type="entry name" value="Protein of unknown function (DUF541), domain 2"/>
    <property type="match status" value="1"/>
</dbReference>
<gene>
    <name evidence="1" type="ORF">FILTAD_01691</name>
</gene>
<sequence length="216" mass="24169">MYYPYVKQATPTERRVMTVNGTGNFEVEPTIAQIQFEVRTENKDLSRAQQENAYVMNQVIESLLGLGISREDIKTSSYNIFPQYDYVEGKQLFRGYQVSNTITVKIRNIEQVGNVIDVAVQNGVNSVSSIQFMIENEELYYRQALSLALKDASAKAQTIAETMQIQFDPIPIKIVEEGSGGPIAFQSFAAKETSVSTPIEPGQITISATVNVQFQY</sequence>
<evidence type="ECO:0000313" key="2">
    <source>
        <dbReference type="Proteomes" id="UP000270468"/>
    </source>
</evidence>
<protein>
    <submittedName>
        <fullName evidence="1">26 kDa periplasmic immunogenic protein</fullName>
    </submittedName>
</protein>
<dbReference type="Gene3D" id="3.30.110.170">
    <property type="entry name" value="Protein of unknown function (DUF541), domain 1"/>
    <property type="match status" value="1"/>
</dbReference>
<dbReference type="Proteomes" id="UP000270468">
    <property type="component" value="Unassembled WGS sequence"/>
</dbReference>
<proteinExistence type="predicted"/>
<dbReference type="OrthoDB" id="9785192at2"/>
<name>A0A3P5X1R7_9BACL</name>
<dbReference type="PANTHER" id="PTHR34387:SF1">
    <property type="entry name" value="PERIPLASMIC IMMUNOGENIC PROTEIN"/>
    <property type="match status" value="1"/>
</dbReference>
<dbReference type="EMBL" id="UXAV01000041">
    <property type="protein sequence ID" value="VDC28070.1"/>
    <property type="molecule type" value="Genomic_DNA"/>
</dbReference>
<accession>A0A3P5X1R7</accession>
<reference evidence="1 2" key="1">
    <citation type="submission" date="2018-11" db="EMBL/GenBank/DDBJ databases">
        <authorList>
            <person name="Criscuolo A."/>
        </authorList>
    </citation>
    <scope>NUCLEOTIDE SEQUENCE [LARGE SCALE GENOMIC DNA]</scope>
    <source>
        <strain evidence="1">ATB-66</strain>
    </source>
</reference>
<evidence type="ECO:0000313" key="1">
    <source>
        <dbReference type="EMBL" id="VDC28070.1"/>
    </source>
</evidence>
<organism evidence="1 2">
    <name type="scientific">Filibacter tadaridae</name>
    <dbReference type="NCBI Taxonomy" id="2483811"/>
    <lineage>
        <taxon>Bacteria</taxon>
        <taxon>Bacillati</taxon>
        <taxon>Bacillota</taxon>
        <taxon>Bacilli</taxon>
        <taxon>Bacillales</taxon>
        <taxon>Caryophanaceae</taxon>
        <taxon>Filibacter</taxon>
    </lineage>
</organism>
<dbReference type="InterPro" id="IPR007497">
    <property type="entry name" value="SIMPL/DUF541"/>
</dbReference>
<dbReference type="InterPro" id="IPR052022">
    <property type="entry name" value="26kDa_periplasmic_antigen"/>
</dbReference>
<keyword evidence="2" id="KW-1185">Reference proteome</keyword>
<dbReference type="RefSeq" id="WP_124070130.1">
    <property type="nucleotide sequence ID" value="NZ_CBCRXF010000005.1"/>
</dbReference>
<dbReference type="AlphaFoldDB" id="A0A3P5X1R7"/>
<dbReference type="Pfam" id="PF04402">
    <property type="entry name" value="SIMPL"/>
    <property type="match status" value="1"/>
</dbReference>